<protein>
    <submittedName>
        <fullName evidence="2">Uncharacterized protein</fullName>
    </submittedName>
</protein>
<name>A0ABV9WRJ1_9ACTN</name>
<organism evidence="2 3">
    <name type="scientific">Streptomyces lienomycini</name>
    <dbReference type="NCBI Taxonomy" id="284035"/>
    <lineage>
        <taxon>Bacteria</taxon>
        <taxon>Bacillati</taxon>
        <taxon>Actinomycetota</taxon>
        <taxon>Actinomycetes</taxon>
        <taxon>Kitasatosporales</taxon>
        <taxon>Streptomycetaceae</taxon>
        <taxon>Streptomyces</taxon>
    </lineage>
</organism>
<reference evidence="3" key="1">
    <citation type="journal article" date="2019" name="Int. J. Syst. Evol. Microbiol.">
        <title>The Global Catalogue of Microorganisms (GCM) 10K type strain sequencing project: providing services to taxonomists for standard genome sequencing and annotation.</title>
        <authorList>
            <consortium name="The Broad Institute Genomics Platform"/>
            <consortium name="The Broad Institute Genome Sequencing Center for Infectious Disease"/>
            <person name="Wu L."/>
            <person name="Ma J."/>
        </authorList>
    </citation>
    <scope>NUCLEOTIDE SEQUENCE [LARGE SCALE GENOMIC DNA]</scope>
    <source>
        <strain evidence="3">CGMCC 4.1542</strain>
    </source>
</reference>
<evidence type="ECO:0000256" key="1">
    <source>
        <dbReference type="SAM" id="MobiDB-lite"/>
    </source>
</evidence>
<gene>
    <name evidence="2" type="ORF">ACFPRC_06145</name>
</gene>
<evidence type="ECO:0000313" key="3">
    <source>
        <dbReference type="Proteomes" id="UP001595855"/>
    </source>
</evidence>
<accession>A0ABV9WRJ1</accession>
<evidence type="ECO:0000313" key="2">
    <source>
        <dbReference type="EMBL" id="MFC5014458.1"/>
    </source>
</evidence>
<sequence length="69" mass="7551">MNHATKPLRPTDPSMGYGRRLSETEAPALTAFAVTETACVIAYGPRQGNVLVTARGPRIVKRMRQEGRP</sequence>
<keyword evidence="3" id="KW-1185">Reference proteome</keyword>
<feature type="region of interest" description="Disordered" evidence="1">
    <location>
        <begin position="1"/>
        <end position="21"/>
    </location>
</feature>
<dbReference type="Proteomes" id="UP001595855">
    <property type="component" value="Unassembled WGS sequence"/>
</dbReference>
<proteinExistence type="predicted"/>
<dbReference type="RefSeq" id="WP_271321264.1">
    <property type="nucleotide sequence ID" value="NZ_BAAATN010000035.1"/>
</dbReference>
<comment type="caution">
    <text evidence="2">The sequence shown here is derived from an EMBL/GenBank/DDBJ whole genome shotgun (WGS) entry which is preliminary data.</text>
</comment>
<dbReference type="EMBL" id="JBHSJO010000001">
    <property type="protein sequence ID" value="MFC5014458.1"/>
    <property type="molecule type" value="Genomic_DNA"/>
</dbReference>